<dbReference type="Gene3D" id="3.40.50.1000">
    <property type="entry name" value="HAD superfamily/HAD-like"/>
    <property type="match status" value="1"/>
</dbReference>
<dbReference type="Proteomes" id="UP000192907">
    <property type="component" value="Unassembled WGS sequence"/>
</dbReference>
<evidence type="ECO:0000313" key="2">
    <source>
        <dbReference type="Proteomes" id="UP000192907"/>
    </source>
</evidence>
<dbReference type="SFLD" id="SFLDG01129">
    <property type="entry name" value="C1.5:_HAD__Beta-PGM__Phosphata"/>
    <property type="match status" value="1"/>
</dbReference>
<dbReference type="InterPro" id="IPR041492">
    <property type="entry name" value="HAD_2"/>
</dbReference>
<dbReference type="AlphaFoldDB" id="A0A1Y6B4R7"/>
<dbReference type="InterPro" id="IPR023198">
    <property type="entry name" value="PGP-like_dom2"/>
</dbReference>
<evidence type="ECO:0000313" key="1">
    <source>
        <dbReference type="EMBL" id="SME90133.1"/>
    </source>
</evidence>
<dbReference type="Gene3D" id="1.10.150.240">
    <property type="entry name" value="Putative phosphatase, domain 2"/>
    <property type="match status" value="1"/>
</dbReference>
<accession>A0A1Y6B4R7</accession>
<dbReference type="SUPFAM" id="SSF56784">
    <property type="entry name" value="HAD-like"/>
    <property type="match status" value="1"/>
</dbReference>
<dbReference type="STRING" id="1513793.SAMN06296036_101340"/>
<dbReference type="InterPro" id="IPR023214">
    <property type="entry name" value="HAD_sf"/>
</dbReference>
<dbReference type="GO" id="GO:0050308">
    <property type="term" value="F:sugar-phosphatase activity"/>
    <property type="evidence" value="ECO:0007669"/>
    <property type="project" value="TreeGrafter"/>
</dbReference>
<dbReference type="EMBL" id="FWZT01000001">
    <property type="protein sequence ID" value="SME90133.1"/>
    <property type="molecule type" value="Genomic_DNA"/>
</dbReference>
<protein>
    <submittedName>
        <fullName evidence="1">Haloacid dehalogenase superfamily, subfamily IA, variant 3 with third motif having DD or ED</fullName>
    </submittedName>
</protein>
<dbReference type="InterPro" id="IPR036412">
    <property type="entry name" value="HAD-like_sf"/>
</dbReference>
<reference evidence="2" key="1">
    <citation type="submission" date="2017-04" db="EMBL/GenBank/DDBJ databases">
        <authorList>
            <person name="Varghese N."/>
            <person name="Submissions S."/>
        </authorList>
    </citation>
    <scope>NUCLEOTIDE SEQUENCE [LARGE SCALE GENOMIC DNA]</scope>
    <source>
        <strain evidence="2">RKEM611</strain>
    </source>
</reference>
<dbReference type="RefSeq" id="WP_132314542.1">
    <property type="nucleotide sequence ID" value="NZ_FWZT01000001.1"/>
</dbReference>
<organism evidence="1 2">
    <name type="scientific">Pseudobacteriovorax antillogorgiicola</name>
    <dbReference type="NCBI Taxonomy" id="1513793"/>
    <lineage>
        <taxon>Bacteria</taxon>
        <taxon>Pseudomonadati</taxon>
        <taxon>Bdellovibrionota</taxon>
        <taxon>Oligoflexia</taxon>
        <taxon>Oligoflexales</taxon>
        <taxon>Pseudobacteriovoracaceae</taxon>
        <taxon>Pseudobacteriovorax</taxon>
    </lineage>
</organism>
<dbReference type="InterPro" id="IPR051806">
    <property type="entry name" value="HAD-like_SPP"/>
</dbReference>
<keyword evidence="2" id="KW-1185">Reference proteome</keyword>
<proteinExistence type="predicted"/>
<dbReference type="OrthoDB" id="5291726at2"/>
<dbReference type="PANTHER" id="PTHR43481:SF4">
    <property type="entry name" value="GLYCEROL-1-PHOSPHATE PHOSPHOHYDROLASE 1-RELATED"/>
    <property type="match status" value="1"/>
</dbReference>
<dbReference type="SFLD" id="SFLDS00003">
    <property type="entry name" value="Haloacid_Dehalogenase"/>
    <property type="match status" value="1"/>
</dbReference>
<name>A0A1Y6B4R7_9BACT</name>
<sequence>MTKNLAAVLFDFDGVVVDSMPAHLQAWKIAYEELFNETLSAEDLDRLVGKSTKVISGILAARMNKGLLSDELAQRKIMALQGLIADVALLPGVRETFQSLHSQKIPFGIVSNASREFIGGLLMAHDLDVPFFLGIEDYTKPKPHPQPYFLGAEKAGFTFSDYKNIMVFEDSVHGLKAALGASMIGVGVTTQHSADVLAGVGAHHTCAHLDEALALGLLPPL</sequence>
<dbReference type="CDD" id="cd07505">
    <property type="entry name" value="HAD_BPGM-like"/>
    <property type="match status" value="1"/>
</dbReference>
<gene>
    <name evidence="1" type="ORF">SAMN06296036_101340</name>
</gene>
<dbReference type="Pfam" id="PF13419">
    <property type="entry name" value="HAD_2"/>
    <property type="match status" value="1"/>
</dbReference>
<dbReference type="PANTHER" id="PTHR43481">
    <property type="entry name" value="FRUCTOSE-1-PHOSPHATE PHOSPHATASE"/>
    <property type="match status" value="1"/>
</dbReference>